<reference evidence="1 2" key="1">
    <citation type="submission" date="2019-07" db="EMBL/GenBank/DDBJ databases">
        <title>Whole genome shotgun sequence of Nocardia ninae NBRC 108245.</title>
        <authorList>
            <person name="Hosoyama A."/>
            <person name="Uohara A."/>
            <person name="Ohji S."/>
            <person name="Ichikawa N."/>
        </authorList>
    </citation>
    <scope>NUCLEOTIDE SEQUENCE [LARGE SCALE GENOMIC DNA]</scope>
    <source>
        <strain evidence="1 2">NBRC 108245</strain>
    </source>
</reference>
<dbReference type="RefSeq" id="WP_147129543.1">
    <property type="nucleotide sequence ID" value="NZ_BJXA01000009.1"/>
</dbReference>
<name>A0A511M9T5_9NOCA</name>
<dbReference type="InterPro" id="IPR004195">
    <property type="entry name" value="Head_decoration_D"/>
</dbReference>
<sequence>MSNIAVRQTGTRYGDSRIWVYADQSEQRGRASVTLDMTKFVAATHYPKGYLPSGIVLGKITASGLYGPYDNTATDGREVAAGFLWDAFTPTDLTGKEAAPLWVGVGLIQENKLPPGHGLDGPAKVDLAAWFKFF</sequence>
<organism evidence="1 2">
    <name type="scientific">Nocardia ninae NBRC 108245</name>
    <dbReference type="NCBI Taxonomy" id="1210091"/>
    <lineage>
        <taxon>Bacteria</taxon>
        <taxon>Bacillati</taxon>
        <taxon>Actinomycetota</taxon>
        <taxon>Actinomycetes</taxon>
        <taxon>Mycobacteriales</taxon>
        <taxon>Nocardiaceae</taxon>
        <taxon>Nocardia</taxon>
    </lineage>
</organism>
<evidence type="ECO:0000313" key="1">
    <source>
        <dbReference type="EMBL" id="GEM37400.1"/>
    </source>
</evidence>
<dbReference type="AlphaFoldDB" id="A0A511M9T5"/>
<gene>
    <name evidence="1" type="ORF">NN4_19190</name>
</gene>
<dbReference type="EMBL" id="BJXA01000009">
    <property type="protein sequence ID" value="GEM37400.1"/>
    <property type="molecule type" value="Genomic_DNA"/>
</dbReference>
<comment type="caution">
    <text evidence="1">The sequence shown here is derived from an EMBL/GenBank/DDBJ whole genome shotgun (WGS) entry which is preliminary data.</text>
</comment>
<evidence type="ECO:0000313" key="2">
    <source>
        <dbReference type="Proteomes" id="UP000321424"/>
    </source>
</evidence>
<evidence type="ECO:0008006" key="3">
    <source>
        <dbReference type="Google" id="ProtNLM"/>
    </source>
</evidence>
<dbReference type="Pfam" id="PF02924">
    <property type="entry name" value="HDPD"/>
    <property type="match status" value="1"/>
</dbReference>
<protein>
    <recommendedName>
        <fullName evidence="3">K structural protein</fullName>
    </recommendedName>
</protein>
<dbReference type="Proteomes" id="UP000321424">
    <property type="component" value="Unassembled WGS sequence"/>
</dbReference>
<keyword evidence="2" id="KW-1185">Reference proteome</keyword>
<proteinExistence type="predicted"/>
<accession>A0A511M9T5</accession>
<dbReference type="OrthoDB" id="5197973at2"/>